<name>A0A2U2N3I7_9GAMM</name>
<evidence type="ECO:0000313" key="1">
    <source>
        <dbReference type="EMBL" id="PWG63756.1"/>
    </source>
</evidence>
<evidence type="ECO:0000313" key="2">
    <source>
        <dbReference type="Proteomes" id="UP000245474"/>
    </source>
</evidence>
<proteinExistence type="predicted"/>
<organism evidence="1 2">
    <name type="scientific">Sediminicurvatus halobius</name>
    <dbReference type="NCBI Taxonomy" id="2182432"/>
    <lineage>
        <taxon>Bacteria</taxon>
        <taxon>Pseudomonadati</taxon>
        <taxon>Pseudomonadota</taxon>
        <taxon>Gammaproteobacteria</taxon>
        <taxon>Chromatiales</taxon>
        <taxon>Ectothiorhodospiraceae</taxon>
        <taxon>Sediminicurvatus</taxon>
    </lineage>
</organism>
<sequence>MLVAILLVHAAAAAPALLLHSLGPGWRLLWLAAVLTELVLTLRRHHSGFSGAPGLIGRDGSGSWWLKDGAGRRWQGELRDRLVHPGLCVLRFGRGPGARTVVVPADACSPEQHRRLRAALLEHGAGEHGGQASQ</sequence>
<keyword evidence="2" id="KW-1185">Reference proteome</keyword>
<gene>
    <name evidence="1" type="ORF">DEM34_07720</name>
</gene>
<comment type="caution">
    <text evidence="1">The sequence shown here is derived from an EMBL/GenBank/DDBJ whole genome shotgun (WGS) entry which is preliminary data.</text>
</comment>
<reference evidence="1 2" key="1">
    <citation type="submission" date="2018-05" db="EMBL/GenBank/DDBJ databases">
        <title>Spiribacter halobius sp. nov., a moderately halophilic bacterium isolated from marine solar saltern.</title>
        <authorList>
            <person name="Zheng W.-S."/>
            <person name="Lu D.-C."/>
            <person name="Du Z.-J."/>
        </authorList>
    </citation>
    <scope>NUCLEOTIDE SEQUENCE [LARGE SCALE GENOMIC DNA]</scope>
    <source>
        <strain evidence="1 2">E85</strain>
    </source>
</reference>
<accession>A0A2U2N3I7</accession>
<dbReference type="Pfam" id="PF07254">
    <property type="entry name" value="Cpta_toxin"/>
    <property type="match status" value="1"/>
</dbReference>
<dbReference type="OrthoDB" id="9992514at2"/>
<dbReference type="InterPro" id="IPR009883">
    <property type="entry name" value="YgfX"/>
</dbReference>
<dbReference type="Proteomes" id="UP000245474">
    <property type="component" value="Unassembled WGS sequence"/>
</dbReference>
<dbReference type="AlphaFoldDB" id="A0A2U2N3I7"/>
<dbReference type="EMBL" id="QFFI01000009">
    <property type="protein sequence ID" value="PWG63756.1"/>
    <property type="molecule type" value="Genomic_DNA"/>
</dbReference>
<dbReference type="RefSeq" id="WP_109677915.1">
    <property type="nucleotide sequence ID" value="NZ_CP086615.1"/>
</dbReference>
<protein>
    <submittedName>
        <fullName evidence="1">Uncharacterized protein</fullName>
    </submittedName>
</protein>